<feature type="transmembrane region" description="Helical" evidence="6">
    <location>
        <begin position="12"/>
        <end position="36"/>
    </location>
</feature>
<feature type="transmembrane region" description="Helical" evidence="6">
    <location>
        <begin position="122"/>
        <end position="142"/>
    </location>
</feature>
<dbReference type="InterPro" id="IPR019264">
    <property type="entry name" value="DUF2179"/>
</dbReference>
<dbReference type="PANTHER" id="PTHR33545:SF5">
    <property type="entry name" value="UPF0750 MEMBRANE PROTEIN YITT"/>
    <property type="match status" value="1"/>
</dbReference>
<evidence type="ECO:0000259" key="7">
    <source>
        <dbReference type="Pfam" id="PF10035"/>
    </source>
</evidence>
<protein>
    <submittedName>
        <fullName evidence="8">YitT family protein</fullName>
    </submittedName>
</protein>
<evidence type="ECO:0000313" key="9">
    <source>
        <dbReference type="Proteomes" id="UP000823960"/>
    </source>
</evidence>
<evidence type="ECO:0000313" key="8">
    <source>
        <dbReference type="EMBL" id="HIV10252.1"/>
    </source>
</evidence>
<reference evidence="8" key="2">
    <citation type="journal article" date="2021" name="PeerJ">
        <title>Extensive microbial diversity within the chicken gut microbiome revealed by metagenomics and culture.</title>
        <authorList>
            <person name="Gilroy R."/>
            <person name="Ravi A."/>
            <person name="Getino M."/>
            <person name="Pursley I."/>
            <person name="Horton D.L."/>
            <person name="Alikhan N.F."/>
            <person name="Baker D."/>
            <person name="Gharbi K."/>
            <person name="Hall N."/>
            <person name="Watson M."/>
            <person name="Adriaenssens E.M."/>
            <person name="Foster-Nyarko E."/>
            <person name="Jarju S."/>
            <person name="Secka A."/>
            <person name="Antonio M."/>
            <person name="Oren A."/>
            <person name="Chaudhuri R.R."/>
            <person name="La Ragione R."/>
            <person name="Hildebrand F."/>
            <person name="Pallen M.J."/>
        </authorList>
    </citation>
    <scope>NUCLEOTIDE SEQUENCE</scope>
    <source>
        <strain evidence="8">1370</strain>
    </source>
</reference>
<evidence type="ECO:0000256" key="6">
    <source>
        <dbReference type="SAM" id="Phobius"/>
    </source>
</evidence>
<dbReference type="EMBL" id="DVOL01000012">
    <property type="protein sequence ID" value="HIV10252.1"/>
    <property type="molecule type" value="Genomic_DNA"/>
</dbReference>
<keyword evidence="2" id="KW-1003">Cell membrane</keyword>
<keyword evidence="3 6" id="KW-0812">Transmembrane</keyword>
<dbReference type="InterPro" id="IPR003740">
    <property type="entry name" value="YitT"/>
</dbReference>
<accession>A0A9D1NPR8</accession>
<dbReference type="PANTHER" id="PTHR33545">
    <property type="entry name" value="UPF0750 MEMBRANE PROTEIN YITT-RELATED"/>
    <property type="match status" value="1"/>
</dbReference>
<dbReference type="PIRSF" id="PIRSF006483">
    <property type="entry name" value="Membrane_protein_YitT"/>
    <property type="match status" value="1"/>
</dbReference>
<keyword evidence="4 6" id="KW-1133">Transmembrane helix</keyword>
<keyword evidence="5 6" id="KW-0472">Membrane</keyword>
<gene>
    <name evidence="8" type="ORF">IAD28_00950</name>
</gene>
<comment type="caution">
    <text evidence="8">The sequence shown here is derived from an EMBL/GenBank/DDBJ whole genome shotgun (WGS) entry which is preliminary data.</text>
</comment>
<dbReference type="InterPro" id="IPR051461">
    <property type="entry name" value="UPF0750_membrane"/>
</dbReference>
<evidence type="ECO:0000256" key="5">
    <source>
        <dbReference type="ARBA" id="ARBA00023136"/>
    </source>
</evidence>
<dbReference type="AlphaFoldDB" id="A0A9D1NPR8"/>
<dbReference type="Pfam" id="PF02588">
    <property type="entry name" value="YitT_membrane"/>
    <property type="match status" value="1"/>
</dbReference>
<dbReference type="Proteomes" id="UP000823960">
    <property type="component" value="Unassembled WGS sequence"/>
</dbReference>
<name>A0A9D1NPR8_9FIRM</name>
<comment type="subcellular location">
    <subcellularLocation>
        <location evidence="1">Cell membrane</location>
        <topology evidence="1">Multi-pass membrane protein</topology>
    </subcellularLocation>
</comment>
<organism evidence="8 9">
    <name type="scientific">Candidatus Faeciplasma avium</name>
    <dbReference type="NCBI Taxonomy" id="2840798"/>
    <lineage>
        <taxon>Bacteria</taxon>
        <taxon>Bacillati</taxon>
        <taxon>Bacillota</taxon>
        <taxon>Clostridia</taxon>
        <taxon>Eubacteriales</taxon>
        <taxon>Oscillospiraceae</taxon>
        <taxon>Oscillospiraceae incertae sedis</taxon>
        <taxon>Candidatus Faeciplasma</taxon>
    </lineage>
</organism>
<evidence type="ECO:0000256" key="3">
    <source>
        <dbReference type="ARBA" id="ARBA00022692"/>
    </source>
</evidence>
<evidence type="ECO:0000256" key="4">
    <source>
        <dbReference type="ARBA" id="ARBA00022989"/>
    </source>
</evidence>
<feature type="transmembrane region" description="Helical" evidence="6">
    <location>
        <begin position="83"/>
        <end position="102"/>
    </location>
</feature>
<evidence type="ECO:0000256" key="2">
    <source>
        <dbReference type="ARBA" id="ARBA00022475"/>
    </source>
</evidence>
<reference evidence="8" key="1">
    <citation type="submission" date="2020-10" db="EMBL/GenBank/DDBJ databases">
        <authorList>
            <person name="Gilroy R."/>
        </authorList>
    </citation>
    <scope>NUCLEOTIDE SEQUENCE</scope>
    <source>
        <strain evidence="8">1370</strain>
    </source>
</reference>
<dbReference type="InterPro" id="IPR015867">
    <property type="entry name" value="N-reg_PII/ATP_PRibTrfase_C"/>
</dbReference>
<evidence type="ECO:0000256" key="1">
    <source>
        <dbReference type="ARBA" id="ARBA00004651"/>
    </source>
</evidence>
<dbReference type="Pfam" id="PF10035">
    <property type="entry name" value="DUF2179"/>
    <property type="match status" value="1"/>
</dbReference>
<dbReference type="GO" id="GO:0005886">
    <property type="term" value="C:plasma membrane"/>
    <property type="evidence" value="ECO:0007669"/>
    <property type="project" value="UniProtKB-SubCell"/>
</dbReference>
<dbReference type="Gene3D" id="3.30.70.120">
    <property type="match status" value="1"/>
</dbReference>
<feature type="transmembrane region" description="Helical" evidence="6">
    <location>
        <begin position="163"/>
        <end position="184"/>
    </location>
</feature>
<feature type="domain" description="DUF2179" evidence="7">
    <location>
        <begin position="238"/>
        <end position="291"/>
    </location>
</feature>
<feature type="transmembrane region" description="Helical" evidence="6">
    <location>
        <begin position="56"/>
        <end position="78"/>
    </location>
</feature>
<sequence length="304" mass="34014">MRKENYMKRAFRFIYEYLTICGLAMASSLVYIIFIFPNSFAPAGLGGVATMIQHSFGINAGYLSFLINLPLIVAVFIWVDKEFAVKTFVYILVFSSMLVLLQEPFLDLSSFIYLTENGTSRLLGPLAAGIINGAILGFTFFANCSSGGTDLMAAIIHKFFPSYNFVWVGFVLNAIVAIVSFFVYDYEIEPVLLCILYSYFLSNVSDRMLKGSREAIKFEIITDHPEEISRDIITELGHSATMINAEGCYTHKKKNLLMCVINKDQMIMMKNILGRYPGSFASISSVSNTVGRFEGTREQNSAID</sequence>
<dbReference type="CDD" id="cd16380">
    <property type="entry name" value="YitT_C"/>
    <property type="match status" value="1"/>
</dbReference>
<proteinExistence type="predicted"/>